<evidence type="ECO:0000256" key="5">
    <source>
        <dbReference type="ARBA" id="ARBA00023054"/>
    </source>
</evidence>
<dbReference type="GO" id="GO:0016887">
    <property type="term" value="F:ATP hydrolysis activity"/>
    <property type="evidence" value="ECO:0007669"/>
    <property type="project" value="InterPro"/>
</dbReference>
<dbReference type="HAMAP" id="MF_01894">
    <property type="entry name" value="Smc_prok"/>
    <property type="match status" value="1"/>
</dbReference>
<keyword evidence="4 7" id="KW-0067">ATP-binding</keyword>
<accession>A0A5C6INJ7</accession>
<proteinExistence type="inferred from homology"/>
<feature type="region of interest" description="Disordered" evidence="8">
    <location>
        <begin position="569"/>
        <end position="606"/>
    </location>
</feature>
<name>A0A5C6INJ7_9ACTN</name>
<dbReference type="GO" id="GO:0005524">
    <property type="term" value="F:ATP binding"/>
    <property type="evidence" value="ECO:0007669"/>
    <property type="project" value="UniProtKB-UniRule"/>
</dbReference>
<dbReference type="InterPro" id="IPR011890">
    <property type="entry name" value="SMC_prok"/>
</dbReference>
<keyword evidence="6 7" id="KW-0238">DNA-binding</keyword>
<dbReference type="GO" id="GO:0006260">
    <property type="term" value="P:DNA replication"/>
    <property type="evidence" value="ECO:0007669"/>
    <property type="project" value="UniProtKB-UniRule"/>
</dbReference>
<dbReference type="Gene3D" id="1.20.1060.20">
    <property type="match status" value="1"/>
</dbReference>
<dbReference type="SUPFAM" id="SSF75553">
    <property type="entry name" value="Smc hinge domain"/>
    <property type="match status" value="1"/>
</dbReference>
<dbReference type="InterPro" id="IPR003395">
    <property type="entry name" value="RecF/RecN/SMC_N"/>
</dbReference>
<dbReference type="SUPFAM" id="SSF52540">
    <property type="entry name" value="P-loop containing nucleoside triphosphate hydrolases"/>
    <property type="match status" value="1"/>
</dbReference>
<evidence type="ECO:0000259" key="9">
    <source>
        <dbReference type="SMART" id="SM00968"/>
    </source>
</evidence>
<dbReference type="Pfam" id="PF02463">
    <property type="entry name" value="SMC_N"/>
    <property type="match status" value="1"/>
</dbReference>
<dbReference type="FunFam" id="3.40.50.300:FF:000901">
    <property type="entry name" value="Chromosome partition protein Smc"/>
    <property type="match status" value="1"/>
</dbReference>
<dbReference type="Pfam" id="PF06470">
    <property type="entry name" value="SMC_hinge"/>
    <property type="match status" value="1"/>
</dbReference>
<dbReference type="InterPro" id="IPR010935">
    <property type="entry name" value="SMC_hinge"/>
</dbReference>
<dbReference type="GO" id="GO:0005737">
    <property type="term" value="C:cytoplasm"/>
    <property type="evidence" value="ECO:0007669"/>
    <property type="project" value="UniProtKB-SubCell"/>
</dbReference>
<feature type="compositionally biased region" description="Low complexity" evidence="8">
    <location>
        <begin position="732"/>
        <end position="746"/>
    </location>
</feature>
<evidence type="ECO:0000256" key="2">
    <source>
        <dbReference type="ARBA" id="ARBA00022490"/>
    </source>
</evidence>
<feature type="binding site" evidence="7">
    <location>
        <begin position="32"/>
        <end position="39"/>
    </location>
    <ligand>
        <name>ATP</name>
        <dbReference type="ChEBI" id="CHEBI:30616"/>
    </ligand>
</feature>
<keyword evidence="3 7" id="KW-0547">Nucleotide-binding</keyword>
<dbReference type="InterPro" id="IPR027417">
    <property type="entry name" value="P-loop_NTPase"/>
</dbReference>
<reference evidence="10" key="1">
    <citation type="journal article" date="2019" name="Microbiol. Resour. Announc.">
        <title>Draft Genomic Sequences of Streptomyces misionensis and Streptomyces albidoflavus, bacteria applied for phytopathogen biocontrol.</title>
        <authorList>
            <person name="Pylro V."/>
            <person name="Dias A."/>
            <person name="Andreote F."/>
            <person name="Varani A."/>
            <person name="Andreote C."/>
            <person name="Bernardo E."/>
            <person name="Martins T."/>
        </authorList>
    </citation>
    <scope>NUCLEOTIDE SEQUENCE [LARGE SCALE GENOMIC DNA]</scope>
    <source>
        <strain evidence="10">66</strain>
    </source>
</reference>
<feature type="compositionally biased region" description="Basic and acidic residues" evidence="8">
    <location>
        <begin position="717"/>
        <end position="728"/>
    </location>
</feature>
<comment type="function">
    <text evidence="7">Required for chromosome condensation and partitioning.</text>
</comment>
<evidence type="ECO:0000256" key="3">
    <source>
        <dbReference type="ARBA" id="ARBA00022741"/>
    </source>
</evidence>
<keyword evidence="11" id="KW-1185">Reference proteome</keyword>
<dbReference type="InterPro" id="IPR036277">
    <property type="entry name" value="SMC_hinge_sf"/>
</dbReference>
<feature type="coiled-coil region" evidence="7">
    <location>
        <begin position="167"/>
        <end position="201"/>
    </location>
</feature>
<feature type="coiled-coil region" evidence="7">
    <location>
        <begin position="241"/>
        <end position="275"/>
    </location>
</feature>
<evidence type="ECO:0000256" key="4">
    <source>
        <dbReference type="ARBA" id="ARBA00022840"/>
    </source>
</evidence>
<dbReference type="GO" id="GO:0003677">
    <property type="term" value="F:DNA binding"/>
    <property type="evidence" value="ECO:0007669"/>
    <property type="project" value="UniProtKB-UniRule"/>
</dbReference>
<dbReference type="PIRSF" id="PIRSF005719">
    <property type="entry name" value="SMC"/>
    <property type="match status" value="1"/>
</dbReference>
<dbReference type="GO" id="GO:0007059">
    <property type="term" value="P:chromosome segregation"/>
    <property type="evidence" value="ECO:0007669"/>
    <property type="project" value="UniProtKB-UniRule"/>
</dbReference>
<dbReference type="NCBIfam" id="TIGR02168">
    <property type="entry name" value="SMC_prok_B"/>
    <property type="match status" value="1"/>
</dbReference>
<comment type="subcellular location">
    <subcellularLocation>
        <location evidence="1 7">Cytoplasm</location>
    </subcellularLocation>
</comment>
<evidence type="ECO:0000256" key="8">
    <source>
        <dbReference type="SAM" id="MobiDB-lite"/>
    </source>
</evidence>
<evidence type="ECO:0000256" key="6">
    <source>
        <dbReference type="ARBA" id="ARBA00023125"/>
    </source>
</evidence>
<feature type="coiled-coil region" evidence="7">
    <location>
        <begin position="672"/>
        <end position="706"/>
    </location>
</feature>
<feature type="coiled-coil region" evidence="7">
    <location>
        <begin position="829"/>
        <end position="919"/>
    </location>
</feature>
<feature type="coiled-coil region" evidence="7">
    <location>
        <begin position="989"/>
        <end position="1051"/>
    </location>
</feature>
<dbReference type="PANTHER" id="PTHR43977">
    <property type="entry name" value="STRUCTURAL MAINTENANCE OF CHROMOSOMES PROTEIN 3"/>
    <property type="match status" value="1"/>
</dbReference>
<organism evidence="10 11">
    <name type="scientific">Streptomyces misionensis</name>
    <dbReference type="NCBI Taxonomy" id="67331"/>
    <lineage>
        <taxon>Bacteria</taxon>
        <taxon>Bacillati</taxon>
        <taxon>Actinomycetota</taxon>
        <taxon>Actinomycetes</taxon>
        <taxon>Kitasatosporales</taxon>
        <taxon>Streptomycetaceae</taxon>
        <taxon>Streptomyces</taxon>
    </lineage>
</organism>
<dbReference type="Gene3D" id="3.40.50.300">
    <property type="entry name" value="P-loop containing nucleotide triphosphate hydrolases"/>
    <property type="match status" value="2"/>
</dbReference>
<dbReference type="Proteomes" id="UP000320481">
    <property type="component" value="Unassembled WGS sequence"/>
</dbReference>
<comment type="domain">
    <text evidence="7">Contains large globular domains required for ATP hydrolysis at each terminus and a third globular domain forming a flexible hinge near the middle of the molecule. These domains are separated by coiled-coil structures.</text>
</comment>
<evidence type="ECO:0000256" key="7">
    <source>
        <dbReference type="HAMAP-Rule" id="MF_01894"/>
    </source>
</evidence>
<keyword evidence="2 7" id="KW-0963">Cytoplasm</keyword>
<evidence type="ECO:0000313" key="11">
    <source>
        <dbReference type="Proteomes" id="UP000320481"/>
    </source>
</evidence>
<feature type="compositionally biased region" description="Basic and acidic residues" evidence="8">
    <location>
        <begin position="319"/>
        <end position="338"/>
    </location>
</feature>
<feature type="region of interest" description="Disordered" evidence="8">
    <location>
        <begin position="945"/>
        <end position="987"/>
    </location>
</feature>
<dbReference type="GO" id="GO:0005694">
    <property type="term" value="C:chromosome"/>
    <property type="evidence" value="ECO:0007669"/>
    <property type="project" value="InterPro"/>
</dbReference>
<dbReference type="GO" id="GO:0030261">
    <property type="term" value="P:chromosome condensation"/>
    <property type="evidence" value="ECO:0007669"/>
    <property type="project" value="InterPro"/>
</dbReference>
<dbReference type="FunFam" id="3.40.50.300:FF:000984">
    <property type="entry name" value="Chromosome partition protein Smc"/>
    <property type="match status" value="1"/>
</dbReference>
<feature type="coiled-coil region" evidence="7">
    <location>
        <begin position="749"/>
        <end position="783"/>
    </location>
</feature>
<dbReference type="EMBL" id="VOGW01000199">
    <property type="protein sequence ID" value="TWV30421.1"/>
    <property type="molecule type" value="Genomic_DNA"/>
</dbReference>
<dbReference type="Gene3D" id="3.30.70.1620">
    <property type="match status" value="1"/>
</dbReference>
<feature type="compositionally biased region" description="Low complexity" evidence="8">
    <location>
        <begin position="576"/>
        <end position="586"/>
    </location>
</feature>
<feature type="region of interest" description="Disordered" evidence="8">
    <location>
        <begin position="310"/>
        <end position="338"/>
    </location>
</feature>
<dbReference type="AlphaFoldDB" id="A0A5C6INJ7"/>
<evidence type="ECO:0000256" key="1">
    <source>
        <dbReference type="ARBA" id="ARBA00004496"/>
    </source>
</evidence>
<comment type="subunit">
    <text evidence="7">Homodimer.</text>
</comment>
<dbReference type="RefSeq" id="WP_146469483.1">
    <property type="nucleotide sequence ID" value="NZ_VOGW01000199.1"/>
</dbReference>
<comment type="similarity">
    <text evidence="7">Belongs to the SMC family.</text>
</comment>
<evidence type="ECO:0000313" key="10">
    <source>
        <dbReference type="EMBL" id="TWV30421.1"/>
    </source>
</evidence>
<gene>
    <name evidence="7 10" type="primary">smc</name>
    <name evidence="10" type="ORF">FRZ03_37210</name>
</gene>
<feature type="compositionally biased region" description="Basic and acidic residues" evidence="8">
    <location>
        <begin position="969"/>
        <end position="987"/>
    </location>
</feature>
<dbReference type="CDD" id="cd03278">
    <property type="entry name" value="ABC_SMC_barmotin"/>
    <property type="match status" value="2"/>
</dbReference>
<dbReference type="GO" id="GO:0007062">
    <property type="term" value="P:sister chromatid cohesion"/>
    <property type="evidence" value="ECO:0007669"/>
    <property type="project" value="InterPro"/>
</dbReference>
<dbReference type="InterPro" id="IPR024704">
    <property type="entry name" value="SMC"/>
</dbReference>
<comment type="caution">
    <text evidence="10">The sequence shown here is derived from an EMBL/GenBank/DDBJ whole genome shotgun (WGS) entry which is preliminary data.</text>
</comment>
<protein>
    <recommendedName>
        <fullName evidence="7">Chromosome partition protein Smc</fullName>
    </recommendedName>
</protein>
<feature type="domain" description="SMC hinge" evidence="9">
    <location>
        <begin position="510"/>
        <end position="641"/>
    </location>
</feature>
<keyword evidence="5 7" id="KW-0175">Coiled coil</keyword>
<dbReference type="SMART" id="SM00968">
    <property type="entry name" value="SMC_hinge"/>
    <property type="match status" value="1"/>
</dbReference>
<feature type="region of interest" description="Disordered" evidence="8">
    <location>
        <begin position="713"/>
        <end position="746"/>
    </location>
</feature>
<sequence>MHLKALTLRGFKSFASATTLRFEPGITCVVGPNGSGKSNVVDALSWVMGEQGAKSLRGGKMEDVIFAGTTGRPPLGRAEVSLTIDNSDGALPIEYAEVTITRIMFRNGGSEYQINGDTCRLLDIQELLSDSGIGREMHVIVGQGQLDSVLHADPMGRRAFIEEAAGVLKHRKRKEKALRKLDAMQANLARVQDLTDELRRQLKPLGRQAAVARRAAVIQADLRDARLRLLADDLVRLREALAAEIADEAALKERKESAEQELKKALHRESELEDEVRRLTPRLRRAQQTWYELSQLAERVRGTISLAEARVKSATSAPPEERRGRDPEDLEREAARVREQEAELEAALDAARHALDDTVAHRAELERELAVEERRLKDVARAIADRREGLARLHGQVGAARSRAASAQAEIDRLATARDEAGERAVRAQEEYEALQAEVDGLDAGDTELAERHETAKRQLAAAETALAAARESATAAERRRAATQARHDALALGLRRKDGSGTLLDAGLTGLLGPAAELLTVAPGHEIPLAAAFGAAADAVAVTDPGSAADAIRLLRKQDGGRAALILAGPPQPPGADADPCPACGRRGSGAPGDDEPAPGARPVPAATLVSAPDDLMPAVHRLLHDIVVVDTLEAAEDLVRAHPHLTAVTAEGDLLGAHFAQGGSAGAPSLLEVQASVDEAAAELAELEVRCAELAGEQRAAAERRSEAAALAEELSERRRTADRQKSSTAQQLGRLAGQARAAAGEAERSAAAAARAQEALEAAVREAEELAERLAVAEETPVEEEPDTSARDRLAIDGANARQTEMEARLQVRTHEERVKGLAGRADSLDRAARAEREARARAEERRARLRHEAAVAQAVADGARTLLAHVEVSLVRADRERTAAEAAKARREEELAAARTAGRELKSELDKLTDSVHRGEVLGAEKRLRIEQLETKALEELGVEPAGLEAEYGPSRPVPPPPPADGERLPEDPDDPRNQPRPFVRAEQEKRLRAAERAYQQLGKVNPLALEEFAALEERHKFLSEQLEDLKKTRADLLQVVKEVDERVEQVFTEAYRDTAREFEGVFGRLFPGGEGRLVLTDPADMLTTGVDVEARPPGKKVKRLSLLSGGERSLTAVALLVSIFKARPSPFYVMDEVEAALDDTNLQRLIRIMQELQEASQLIVITHQKRTMEVADALYGVSMQGDGVSKVISQRLR</sequence>